<feature type="transmembrane region" description="Helical" evidence="1">
    <location>
        <begin position="154"/>
        <end position="178"/>
    </location>
</feature>
<feature type="transmembrane region" description="Helical" evidence="1">
    <location>
        <begin position="34"/>
        <end position="53"/>
    </location>
</feature>
<dbReference type="Pfam" id="PF12811">
    <property type="entry name" value="BaxI_1"/>
    <property type="match status" value="1"/>
</dbReference>
<keyword evidence="1" id="KW-0812">Transmembrane</keyword>
<evidence type="ECO:0000313" key="2">
    <source>
        <dbReference type="EMBL" id="TKK68034.1"/>
    </source>
</evidence>
<keyword evidence="3" id="KW-1185">Reference proteome</keyword>
<dbReference type="InterPro" id="IPR010539">
    <property type="entry name" value="BaxI_1-like"/>
</dbReference>
<dbReference type="Proteomes" id="UP000305848">
    <property type="component" value="Unassembled WGS sequence"/>
</dbReference>
<comment type="caution">
    <text evidence="2">The sequence shown here is derived from an EMBL/GenBank/DDBJ whole genome shotgun (WGS) entry which is preliminary data.</text>
</comment>
<proteinExistence type="predicted"/>
<dbReference type="OrthoDB" id="116480at2"/>
<keyword evidence="1" id="KW-1133">Transmembrane helix</keyword>
<feature type="transmembrane region" description="Helical" evidence="1">
    <location>
        <begin position="228"/>
        <end position="248"/>
    </location>
</feature>
<accession>A0A4U3L1F4</accession>
<feature type="transmembrane region" description="Helical" evidence="1">
    <location>
        <begin position="190"/>
        <end position="208"/>
    </location>
</feature>
<dbReference type="PANTHER" id="PTHR41282:SF1">
    <property type="entry name" value="CONSERVED TRANSMEMBRANE PROTEIN-RELATED"/>
    <property type="match status" value="1"/>
</dbReference>
<keyword evidence="1" id="KW-0472">Membrane</keyword>
<organism evidence="2 3">
    <name type="scientific">Ilyomonas limi</name>
    <dbReference type="NCBI Taxonomy" id="2575867"/>
    <lineage>
        <taxon>Bacteria</taxon>
        <taxon>Pseudomonadati</taxon>
        <taxon>Bacteroidota</taxon>
        <taxon>Chitinophagia</taxon>
        <taxon>Chitinophagales</taxon>
        <taxon>Chitinophagaceae</taxon>
        <taxon>Ilyomonas</taxon>
    </lineage>
</organism>
<dbReference type="RefSeq" id="WP_137262137.1">
    <property type="nucleotide sequence ID" value="NZ_SZQL01000009.1"/>
</dbReference>
<evidence type="ECO:0000256" key="1">
    <source>
        <dbReference type="SAM" id="Phobius"/>
    </source>
</evidence>
<reference evidence="2 3" key="1">
    <citation type="submission" date="2019-05" db="EMBL/GenBank/DDBJ databases">
        <title>Panacibacter sp. strain 17mud1-8 Genome sequencing and assembly.</title>
        <authorList>
            <person name="Chhetri G."/>
        </authorList>
    </citation>
    <scope>NUCLEOTIDE SEQUENCE [LARGE SCALE GENOMIC DNA]</scope>
    <source>
        <strain evidence="2 3">17mud1-8</strain>
    </source>
</reference>
<evidence type="ECO:0000313" key="3">
    <source>
        <dbReference type="Proteomes" id="UP000305848"/>
    </source>
</evidence>
<dbReference type="PANTHER" id="PTHR41282">
    <property type="entry name" value="CONSERVED TRANSMEMBRANE PROTEIN-RELATED"/>
    <property type="match status" value="1"/>
</dbReference>
<dbReference type="AlphaFoldDB" id="A0A4U3L1F4"/>
<protein>
    <submittedName>
        <fullName evidence="2">Bax inhibitor-1/YccA family protein</fullName>
    </submittedName>
</protein>
<dbReference type="EMBL" id="SZQL01000009">
    <property type="protein sequence ID" value="TKK68034.1"/>
    <property type="molecule type" value="Genomic_DNA"/>
</dbReference>
<feature type="transmembrane region" description="Helical" evidence="1">
    <location>
        <begin position="90"/>
        <end position="109"/>
    </location>
</feature>
<sequence>MALFQSGNPTLSEKIFERSVDRTNDGVMTVRGSIVKFGFLLTMVIVGAVYTWNMYYNLQQNTMSTFLMIGLFGGMITGLVISFKPTLAKYLAPAYGLLEGFVLGALSAIFNDMFAAKAPNLILTAVGLTFGVAVAMFLLYSFRIIRPTQKFKAVIMASVFGIMIFYLITFVLSLFHIYIPFMSISNSSPLAIGINLFIVAIAALSLILDFEMIEVGANTGAPKYMEWYGAWGLLVTMVWLYLEILKLLSRFANNRS</sequence>
<gene>
    <name evidence="2" type="ORF">FC093_12535</name>
</gene>
<dbReference type="PIRSF" id="PIRSF009160">
    <property type="entry name" value="UCP009160"/>
    <property type="match status" value="1"/>
</dbReference>
<feature type="transmembrane region" description="Helical" evidence="1">
    <location>
        <begin position="121"/>
        <end position="142"/>
    </location>
</feature>
<feature type="transmembrane region" description="Helical" evidence="1">
    <location>
        <begin position="65"/>
        <end position="84"/>
    </location>
</feature>
<name>A0A4U3L1F4_9BACT</name>